<dbReference type="GO" id="GO:0005987">
    <property type="term" value="P:sucrose catabolic process"/>
    <property type="evidence" value="ECO:0007669"/>
    <property type="project" value="TreeGrafter"/>
</dbReference>
<gene>
    <name evidence="9" type="ORF">GNLVRS02_ARAD1C20966g</name>
</gene>
<dbReference type="InterPro" id="IPR013148">
    <property type="entry name" value="Glyco_hydro_32_N"/>
</dbReference>
<reference evidence="9" key="1">
    <citation type="submission" date="2014-02" db="EMBL/GenBank/DDBJ databases">
        <authorList>
            <person name="Genoscope - CEA"/>
        </authorList>
    </citation>
    <scope>NUCLEOTIDE SEQUENCE</scope>
    <source>
        <strain evidence="9">LS3</strain>
    </source>
</reference>
<feature type="domain" description="Glycosyl hydrolase family 32 N-terminal" evidence="7">
    <location>
        <begin position="29"/>
        <end position="326"/>
    </location>
</feature>
<proteinExistence type="inferred from homology"/>
<dbReference type="Pfam" id="PF00251">
    <property type="entry name" value="Glyco_hydro_32N"/>
    <property type="match status" value="1"/>
</dbReference>
<dbReference type="CDD" id="cd18622">
    <property type="entry name" value="GH32_Inu-like"/>
    <property type="match status" value="1"/>
</dbReference>
<keyword evidence="4" id="KW-0325">Glycoprotein</keyword>
<name>A0A060T1Z8_BLAAD</name>
<dbReference type="AlphaFoldDB" id="A0A060T1Z8"/>
<evidence type="ECO:0000259" key="7">
    <source>
        <dbReference type="Pfam" id="PF00251"/>
    </source>
</evidence>
<dbReference type="PROSITE" id="PS00609">
    <property type="entry name" value="GLYCOSYL_HYDROL_F32"/>
    <property type="match status" value="1"/>
</dbReference>
<reference evidence="9" key="2">
    <citation type="submission" date="2014-06" db="EMBL/GenBank/DDBJ databases">
        <title>The complete genome of Blastobotrys (Arxula) adeninivorans LS3 - a yeast of biotechnological interest.</title>
        <authorList>
            <person name="Kunze G."/>
            <person name="Gaillardin C."/>
            <person name="Czernicka M."/>
            <person name="Durrens P."/>
            <person name="Martin T."/>
            <person name="Boer E."/>
            <person name="Gabaldon T."/>
            <person name="Cruz J."/>
            <person name="Talla E."/>
            <person name="Marck C."/>
            <person name="Goffeau A."/>
            <person name="Barbe V."/>
            <person name="Baret P."/>
            <person name="Baronian K."/>
            <person name="Beier S."/>
            <person name="Bleykasten C."/>
            <person name="Bode R."/>
            <person name="Casaregola S."/>
            <person name="Despons L."/>
            <person name="Fairhead C."/>
            <person name="Giersberg M."/>
            <person name="Gierski P."/>
            <person name="Hahnel U."/>
            <person name="Hartmann A."/>
            <person name="Jankowska D."/>
            <person name="Jubin C."/>
            <person name="Jung P."/>
            <person name="Lafontaine I."/>
            <person name="Leh-Louis V."/>
            <person name="Lemaire M."/>
            <person name="Marcet-Houben M."/>
            <person name="Mascher M."/>
            <person name="Morel G."/>
            <person name="Richard G.-F."/>
            <person name="Riechen J."/>
            <person name="Sacerdot C."/>
            <person name="Sarkar A."/>
            <person name="Savel G."/>
            <person name="Schacherer J."/>
            <person name="Sherman D."/>
            <person name="Straub M.-L."/>
            <person name="Stein N."/>
            <person name="Thierry A."/>
            <person name="Trautwein-Schult A."/>
            <person name="Westhof E."/>
            <person name="Worch S."/>
            <person name="Dujon B."/>
            <person name="Souciet J.-L."/>
            <person name="Wincker P."/>
            <person name="Scholz U."/>
            <person name="Neuveglise N."/>
        </authorList>
    </citation>
    <scope>NUCLEOTIDE SEQUENCE</scope>
    <source>
        <strain evidence="9">LS3</strain>
    </source>
</reference>
<dbReference type="InterPro" id="IPR013320">
    <property type="entry name" value="ConA-like_dom_sf"/>
</dbReference>
<dbReference type="GO" id="GO:0005576">
    <property type="term" value="C:extracellular region"/>
    <property type="evidence" value="ECO:0007669"/>
    <property type="project" value="UniProtKB-ARBA"/>
</dbReference>
<comment type="similarity">
    <text evidence="1 6">Belongs to the glycosyl hydrolase 32 family.</text>
</comment>
<keyword evidence="5 6" id="KW-0326">Glycosidase</keyword>
<dbReference type="GO" id="GO:0000324">
    <property type="term" value="C:fungal-type vacuole"/>
    <property type="evidence" value="ECO:0007669"/>
    <property type="project" value="TreeGrafter"/>
</dbReference>
<dbReference type="SUPFAM" id="SSF75005">
    <property type="entry name" value="Arabinanase/levansucrase/invertase"/>
    <property type="match status" value="1"/>
</dbReference>
<evidence type="ECO:0000256" key="3">
    <source>
        <dbReference type="ARBA" id="ARBA00022801"/>
    </source>
</evidence>
<keyword evidence="3 6" id="KW-0378">Hydrolase</keyword>
<evidence type="ECO:0000256" key="4">
    <source>
        <dbReference type="ARBA" id="ARBA00023180"/>
    </source>
</evidence>
<dbReference type="Pfam" id="PF08244">
    <property type="entry name" value="Glyco_hydro_32C"/>
    <property type="match status" value="1"/>
</dbReference>
<dbReference type="SUPFAM" id="SSF49899">
    <property type="entry name" value="Concanavalin A-like lectins/glucanases"/>
    <property type="match status" value="1"/>
</dbReference>
<feature type="domain" description="Glycosyl hydrolase family 32 C-terminal" evidence="8">
    <location>
        <begin position="346"/>
        <end position="471"/>
    </location>
</feature>
<evidence type="ECO:0000256" key="5">
    <source>
        <dbReference type="ARBA" id="ARBA00023295"/>
    </source>
</evidence>
<evidence type="ECO:0000313" key="9">
    <source>
        <dbReference type="EMBL" id="CDP34809.1"/>
    </source>
</evidence>
<evidence type="ECO:0000256" key="2">
    <source>
        <dbReference type="ARBA" id="ARBA00022729"/>
    </source>
</evidence>
<dbReference type="PhylomeDB" id="A0A060T1Z8"/>
<dbReference type="Gene3D" id="2.115.10.20">
    <property type="entry name" value="Glycosyl hydrolase domain, family 43"/>
    <property type="match status" value="1"/>
</dbReference>
<accession>A0A060T1Z8</accession>
<protein>
    <submittedName>
        <fullName evidence="9">ARAD1C20966p</fullName>
    </submittedName>
</protein>
<dbReference type="InterPro" id="IPR018053">
    <property type="entry name" value="Glyco_hydro_32_AS"/>
</dbReference>
<sequence>MSLALASPLADFAPSMGLMNSTILSPLVHFTPPVGFMNDPNGLVKVQDTYHLYYQHNPNGTVWGPPEWGHATSRDLIQWTDHGTAIARVSENEGVFSGCAVVDVNDTSKLFSGTKVPPEERIVAIFTSNWPDNQVQSIAYSLDGGNTFKRYAHNPVLDINSTQFRDPKVFYHEESGKWIMSVARTQKYEVAFYGSSNLIDWQELSTFSGGFTGYQYEMPDLVHVPVSGSNEKKWVLMLSINPGSPIGGSMVQYFIGDFDGKKFTPQDNFARIADTGKDWYASQTWSNTGDEVLCIAWGSNWQYTNQLPQGPWKSIMSLPRRLSLTKVPYNPEYQGYVLTQQPVDVSAYRRNKASGNITDSAAVELQRTSQNGIFEFTIDVANGTVPADSSLSIVGSSQQGHNITMGLLATDSGAHVYVDRTQNEFLYPLFTEKLSTFVPLNSAGHLKVHGIVDRGSVELYFNDGQEVFTNSYILPEGVSLSKLAISTKGYKAKATIYELVVKANDSGK</sequence>
<evidence type="ECO:0000259" key="8">
    <source>
        <dbReference type="Pfam" id="PF08244"/>
    </source>
</evidence>
<dbReference type="EMBL" id="HG937693">
    <property type="protein sequence ID" value="CDP34809.1"/>
    <property type="molecule type" value="Genomic_DNA"/>
</dbReference>
<organism evidence="9">
    <name type="scientific">Blastobotrys adeninivorans</name>
    <name type="common">Yeast</name>
    <name type="synonym">Arxula adeninivorans</name>
    <dbReference type="NCBI Taxonomy" id="409370"/>
    <lineage>
        <taxon>Eukaryota</taxon>
        <taxon>Fungi</taxon>
        <taxon>Dikarya</taxon>
        <taxon>Ascomycota</taxon>
        <taxon>Saccharomycotina</taxon>
        <taxon>Dipodascomycetes</taxon>
        <taxon>Dipodascales</taxon>
        <taxon>Trichomonascaceae</taxon>
        <taxon>Blastobotrys</taxon>
    </lineage>
</organism>
<dbReference type="InterPro" id="IPR001362">
    <property type="entry name" value="Glyco_hydro_32"/>
</dbReference>
<evidence type="ECO:0000256" key="1">
    <source>
        <dbReference type="ARBA" id="ARBA00009902"/>
    </source>
</evidence>
<dbReference type="Gene3D" id="2.60.120.560">
    <property type="entry name" value="Exo-inulinase, domain 1"/>
    <property type="match status" value="1"/>
</dbReference>
<dbReference type="SMART" id="SM00640">
    <property type="entry name" value="Glyco_32"/>
    <property type="match status" value="1"/>
</dbReference>
<dbReference type="InterPro" id="IPR013189">
    <property type="entry name" value="Glyco_hydro_32_C"/>
</dbReference>
<keyword evidence="2" id="KW-0732">Signal</keyword>
<evidence type="ECO:0000256" key="6">
    <source>
        <dbReference type="RuleBase" id="RU362110"/>
    </source>
</evidence>
<dbReference type="PANTHER" id="PTHR42800">
    <property type="entry name" value="EXOINULINASE INUD (AFU_ORTHOLOGUE AFUA_5G00480)"/>
    <property type="match status" value="1"/>
</dbReference>
<dbReference type="PANTHER" id="PTHR42800:SF4">
    <property type="entry name" value="INVERTASE 2"/>
    <property type="match status" value="1"/>
</dbReference>
<dbReference type="InterPro" id="IPR023296">
    <property type="entry name" value="Glyco_hydro_beta-prop_sf"/>
</dbReference>
<dbReference type="GO" id="GO:0004575">
    <property type="term" value="F:sucrose alpha-glucosidase activity"/>
    <property type="evidence" value="ECO:0007669"/>
    <property type="project" value="TreeGrafter"/>
</dbReference>